<proteinExistence type="inferred from homology"/>
<comment type="caution">
    <text evidence="11">The sequence shown here is derived from an EMBL/GenBank/DDBJ whole genome shotgun (WGS) entry which is preliminary data.</text>
</comment>
<dbReference type="GO" id="GO:0007165">
    <property type="term" value="P:signal transduction"/>
    <property type="evidence" value="ECO:0007669"/>
    <property type="project" value="TreeGrafter"/>
</dbReference>
<dbReference type="Gene3D" id="3.40.190.80">
    <property type="match status" value="1"/>
</dbReference>
<feature type="binding site" evidence="9">
    <location>
        <position position="215"/>
    </location>
    <ligand>
        <name>Mg(2+)</name>
        <dbReference type="ChEBI" id="CHEBI:18420"/>
        <label>1</label>
        <note>catalytic</note>
    </ligand>
</feature>
<dbReference type="SUPFAM" id="SSF56655">
    <property type="entry name" value="Carbohydrate phosphatase"/>
    <property type="match status" value="1"/>
</dbReference>
<comment type="similarity">
    <text evidence="3 10">Belongs to the inositol monophosphatase superfamily.</text>
</comment>
<evidence type="ECO:0000256" key="3">
    <source>
        <dbReference type="ARBA" id="ARBA00009759"/>
    </source>
</evidence>
<dbReference type="OrthoDB" id="9785695at2"/>
<feature type="binding site" evidence="9">
    <location>
        <position position="70"/>
    </location>
    <ligand>
        <name>Mg(2+)</name>
        <dbReference type="ChEBI" id="CHEBI:18420"/>
        <label>1</label>
        <note>catalytic</note>
    </ligand>
</feature>
<name>A0A328ARJ9_9CAUL</name>
<comment type="catalytic activity">
    <reaction evidence="1 10">
        <text>a myo-inositol phosphate + H2O = myo-inositol + phosphate</text>
        <dbReference type="Rhea" id="RHEA:24056"/>
        <dbReference type="ChEBI" id="CHEBI:15377"/>
        <dbReference type="ChEBI" id="CHEBI:17268"/>
        <dbReference type="ChEBI" id="CHEBI:43474"/>
        <dbReference type="ChEBI" id="CHEBI:84139"/>
        <dbReference type="EC" id="3.1.3.25"/>
    </reaction>
</comment>
<dbReference type="PANTHER" id="PTHR20854:SF4">
    <property type="entry name" value="INOSITOL-1-MONOPHOSPHATASE-RELATED"/>
    <property type="match status" value="1"/>
</dbReference>
<evidence type="ECO:0000256" key="5">
    <source>
        <dbReference type="ARBA" id="ARBA00019784"/>
    </source>
</evidence>
<dbReference type="Gene3D" id="3.30.540.10">
    <property type="entry name" value="Fructose-1,6-Bisphosphatase, subunit A, domain 1"/>
    <property type="match status" value="1"/>
</dbReference>
<dbReference type="PROSITE" id="PS00629">
    <property type="entry name" value="IMP_1"/>
    <property type="match status" value="1"/>
</dbReference>
<dbReference type="GO" id="GO:0046854">
    <property type="term" value="P:phosphatidylinositol phosphate biosynthetic process"/>
    <property type="evidence" value="ECO:0007669"/>
    <property type="project" value="InterPro"/>
</dbReference>
<dbReference type="AlphaFoldDB" id="A0A328ARJ9"/>
<evidence type="ECO:0000256" key="4">
    <source>
        <dbReference type="ARBA" id="ARBA00013106"/>
    </source>
</evidence>
<dbReference type="GO" id="GO:0008934">
    <property type="term" value="F:inositol monophosphate 1-phosphatase activity"/>
    <property type="evidence" value="ECO:0007669"/>
    <property type="project" value="InterPro"/>
</dbReference>
<evidence type="ECO:0000256" key="9">
    <source>
        <dbReference type="PIRSR" id="PIRSR600760-2"/>
    </source>
</evidence>
<evidence type="ECO:0000256" key="7">
    <source>
        <dbReference type="ARBA" id="ARBA00022801"/>
    </source>
</evidence>
<dbReference type="PRINTS" id="PR01959">
    <property type="entry name" value="SBIMPHPHTASE"/>
</dbReference>
<reference evidence="12" key="1">
    <citation type="submission" date="2018-05" db="EMBL/GenBank/DDBJ databases">
        <authorList>
            <person name="Li X."/>
        </authorList>
    </citation>
    <scope>NUCLEOTIDE SEQUENCE [LARGE SCALE GENOMIC DNA]</scope>
    <source>
        <strain evidence="12">YIM 73061</strain>
    </source>
</reference>
<dbReference type="RefSeq" id="WP_111514031.1">
    <property type="nucleotide sequence ID" value="NZ_QFYR01000001.1"/>
</dbReference>
<dbReference type="InterPro" id="IPR022337">
    <property type="entry name" value="Inositol_monophosphatase_SuhB"/>
</dbReference>
<comment type="cofactor">
    <cofactor evidence="2 9 10">
        <name>Mg(2+)</name>
        <dbReference type="ChEBI" id="CHEBI:18420"/>
    </cofactor>
</comment>
<evidence type="ECO:0000256" key="1">
    <source>
        <dbReference type="ARBA" id="ARBA00001033"/>
    </source>
</evidence>
<feature type="binding site" evidence="9">
    <location>
        <position position="90"/>
    </location>
    <ligand>
        <name>Mg(2+)</name>
        <dbReference type="ChEBI" id="CHEBI:18420"/>
        <label>2</label>
    </ligand>
</feature>
<evidence type="ECO:0000313" key="11">
    <source>
        <dbReference type="EMBL" id="RAK57580.1"/>
    </source>
</evidence>
<evidence type="ECO:0000256" key="8">
    <source>
        <dbReference type="ARBA" id="ARBA00022842"/>
    </source>
</evidence>
<feature type="binding site" evidence="9">
    <location>
        <position position="87"/>
    </location>
    <ligand>
        <name>Mg(2+)</name>
        <dbReference type="ChEBI" id="CHEBI:18420"/>
        <label>1</label>
        <note>catalytic</note>
    </ligand>
</feature>
<dbReference type="FunFam" id="3.40.190.80:FF:000020">
    <property type="entry name" value="Fructose-1,6-bisphosphatase/inositol-1-monophosphatase"/>
    <property type="match status" value="1"/>
</dbReference>
<dbReference type="GO" id="GO:0006020">
    <property type="term" value="P:inositol metabolic process"/>
    <property type="evidence" value="ECO:0007669"/>
    <property type="project" value="TreeGrafter"/>
</dbReference>
<keyword evidence="7 10" id="KW-0378">Hydrolase</keyword>
<keyword evidence="6 9" id="KW-0479">Metal-binding</keyword>
<keyword evidence="12" id="KW-1185">Reference proteome</keyword>
<keyword evidence="8 9" id="KW-0460">Magnesium</keyword>
<dbReference type="CDD" id="cd01639">
    <property type="entry name" value="IMPase"/>
    <property type="match status" value="1"/>
</dbReference>
<sequence length="264" mass="28774">MISQSALLKVMSDAARKAARGLNRDFGELTELQVSRKGAADYVSAADIKAEQVIFEALTKARPGYGFLGEERGMVEGSDKTHTWIVDPIDGTTNFLHAIPHFAINIALEREGAIVAAVTYNPITNDLFWAEKGKGTYVNDKRLRVAARKHLDESLLATGIPYLGHGQHGRFLKELHQISQRVSGVRRMGSAALDLAWVAAGRYDGYWERDLKPWDIAAGLLLVTEAGGKVTDADGGQDMLKTGTIVAANLDLHPQLIEKLQAAQ</sequence>
<dbReference type="InterPro" id="IPR020583">
    <property type="entry name" value="Inositol_monoP_metal-BS"/>
</dbReference>
<dbReference type="Proteomes" id="UP000249725">
    <property type="component" value="Unassembled WGS sequence"/>
</dbReference>
<dbReference type="FunFam" id="3.30.540.10:FF:000003">
    <property type="entry name" value="Inositol-1-monophosphatase"/>
    <property type="match status" value="1"/>
</dbReference>
<dbReference type="InterPro" id="IPR000760">
    <property type="entry name" value="Inositol_monophosphatase-like"/>
</dbReference>
<protein>
    <recommendedName>
        <fullName evidence="5 10">Inositol-1-monophosphatase</fullName>
        <ecNumber evidence="4 10">3.1.3.25</ecNumber>
    </recommendedName>
</protein>
<feature type="binding site" evidence="9">
    <location>
        <position position="89"/>
    </location>
    <ligand>
        <name>Mg(2+)</name>
        <dbReference type="ChEBI" id="CHEBI:18420"/>
        <label>1</label>
        <note>catalytic</note>
    </ligand>
</feature>
<evidence type="ECO:0000256" key="2">
    <source>
        <dbReference type="ARBA" id="ARBA00001946"/>
    </source>
</evidence>
<dbReference type="Pfam" id="PF00459">
    <property type="entry name" value="Inositol_P"/>
    <property type="match status" value="1"/>
</dbReference>
<evidence type="ECO:0000256" key="10">
    <source>
        <dbReference type="RuleBase" id="RU364068"/>
    </source>
</evidence>
<dbReference type="EMBL" id="QFYR01000001">
    <property type="protein sequence ID" value="RAK57580.1"/>
    <property type="molecule type" value="Genomic_DNA"/>
</dbReference>
<evidence type="ECO:0000313" key="12">
    <source>
        <dbReference type="Proteomes" id="UP000249725"/>
    </source>
</evidence>
<dbReference type="PROSITE" id="PS00630">
    <property type="entry name" value="IMP_2"/>
    <property type="match status" value="1"/>
</dbReference>
<dbReference type="GO" id="GO:0046872">
    <property type="term" value="F:metal ion binding"/>
    <property type="evidence" value="ECO:0007669"/>
    <property type="project" value="UniProtKB-KW"/>
</dbReference>
<dbReference type="InterPro" id="IPR020550">
    <property type="entry name" value="Inositol_monophosphatase_CS"/>
</dbReference>
<gene>
    <name evidence="11" type="ORF">DJ018_06530</name>
</gene>
<dbReference type="EC" id="3.1.3.25" evidence="4 10"/>
<dbReference type="PRINTS" id="PR00377">
    <property type="entry name" value="IMPHPHTASES"/>
</dbReference>
<dbReference type="InterPro" id="IPR033942">
    <property type="entry name" value="IMPase"/>
</dbReference>
<evidence type="ECO:0000256" key="6">
    <source>
        <dbReference type="ARBA" id="ARBA00022723"/>
    </source>
</evidence>
<accession>A0A328ARJ9</accession>
<organism evidence="11 12">
    <name type="scientific">Phenylobacterium deserti</name>
    <dbReference type="NCBI Taxonomy" id="1914756"/>
    <lineage>
        <taxon>Bacteria</taxon>
        <taxon>Pseudomonadati</taxon>
        <taxon>Pseudomonadota</taxon>
        <taxon>Alphaproteobacteria</taxon>
        <taxon>Caulobacterales</taxon>
        <taxon>Caulobacteraceae</taxon>
        <taxon>Phenylobacterium</taxon>
    </lineage>
</organism>
<dbReference type="PANTHER" id="PTHR20854">
    <property type="entry name" value="INOSITOL MONOPHOSPHATASE"/>
    <property type="match status" value="1"/>
</dbReference>